<dbReference type="EMBL" id="CABM01000065">
    <property type="protein sequence ID" value="CBH99085.1"/>
    <property type="molecule type" value="Genomic_DNA"/>
</dbReference>
<dbReference type="AlphaFoldDB" id="E6PVX8"/>
<gene>
    <name evidence="1" type="ORF">CARN2_0259</name>
</gene>
<organism evidence="1">
    <name type="scientific">mine drainage metagenome</name>
    <dbReference type="NCBI Taxonomy" id="410659"/>
    <lineage>
        <taxon>unclassified sequences</taxon>
        <taxon>metagenomes</taxon>
        <taxon>ecological metagenomes</taxon>
    </lineage>
</organism>
<protein>
    <submittedName>
        <fullName evidence="1">Uncharacterized protein</fullName>
    </submittedName>
</protein>
<sequence>MAGYLNFMQGVIQNGIGKLKPDYTPELPQADDAAALVARYNLLLAGGRLGADTLATITGGVNSLAATTAAGRLNRVRAAILLVMAAPDDQVQQ</sequence>
<reference evidence="1" key="1">
    <citation type="submission" date="2009-10" db="EMBL/GenBank/DDBJ databases">
        <title>Diversity of trophic interactions inside an arsenic-rich microbial ecosystem.</title>
        <authorList>
            <person name="Bertin P.N."/>
            <person name="Heinrich-Salmeron A."/>
            <person name="Pelletier E."/>
            <person name="Goulhen-Chollet F."/>
            <person name="Arsene-Ploetze F."/>
            <person name="Gallien S."/>
            <person name="Calteau A."/>
            <person name="Vallenet D."/>
            <person name="Casiot C."/>
            <person name="Chane-Woon-Ming B."/>
            <person name="Giloteaux L."/>
            <person name="Barakat M."/>
            <person name="Bonnefoy V."/>
            <person name="Bruneel O."/>
            <person name="Chandler M."/>
            <person name="Cleiss J."/>
            <person name="Duran R."/>
            <person name="Elbaz-Poulichet F."/>
            <person name="Fonknechten N."/>
            <person name="Lauga B."/>
            <person name="Mornico D."/>
            <person name="Ortet P."/>
            <person name="Schaeffer C."/>
            <person name="Siguier P."/>
            <person name="Alexander Thil Smith A."/>
            <person name="Van Dorsselaer A."/>
            <person name="Weissenbach J."/>
            <person name="Medigue C."/>
            <person name="Le Paslier D."/>
        </authorList>
    </citation>
    <scope>NUCLEOTIDE SEQUENCE</scope>
</reference>
<name>E6PVX8_9ZZZZ</name>
<proteinExistence type="predicted"/>
<accession>E6PVX8</accession>
<comment type="caution">
    <text evidence="1">The sequence shown here is derived from an EMBL/GenBank/DDBJ whole genome shotgun (WGS) entry which is preliminary data.</text>
</comment>
<evidence type="ECO:0000313" key="1">
    <source>
        <dbReference type="EMBL" id="CBH99085.1"/>
    </source>
</evidence>